<dbReference type="Gene3D" id="3.40.50.720">
    <property type="entry name" value="NAD(P)-binding Rossmann-like Domain"/>
    <property type="match status" value="1"/>
</dbReference>
<dbReference type="HOGENOM" id="CLU_042088_0_0_1"/>
<keyword evidence="3" id="KW-1185">Reference proteome</keyword>
<evidence type="ECO:0000313" key="3">
    <source>
        <dbReference type="Proteomes" id="UP000019462"/>
    </source>
</evidence>
<dbReference type="Proteomes" id="UP000019462">
    <property type="component" value="Unassembled WGS sequence"/>
</dbReference>
<dbReference type="PANTHER" id="PTHR13812">
    <property type="entry name" value="KETIMINE REDUCTASE MU-CRYSTALLIN"/>
    <property type="match status" value="1"/>
</dbReference>
<accession>W3VV02</accession>
<name>W3VV02_MOEAP</name>
<organism evidence="2 3">
    <name type="scientific">Moesziomyces aphidis</name>
    <name type="common">Pseudozyma aphidis</name>
    <dbReference type="NCBI Taxonomy" id="84754"/>
    <lineage>
        <taxon>Eukaryota</taxon>
        <taxon>Fungi</taxon>
        <taxon>Dikarya</taxon>
        <taxon>Basidiomycota</taxon>
        <taxon>Ustilaginomycotina</taxon>
        <taxon>Ustilaginomycetes</taxon>
        <taxon>Ustilaginales</taxon>
        <taxon>Ustilaginaceae</taxon>
        <taxon>Moesziomyces</taxon>
    </lineage>
</organism>
<gene>
    <name evidence="2" type="ORF">PaG_00043</name>
</gene>
<reference evidence="2 3" key="1">
    <citation type="journal article" date="2014" name="Genome Announc.">
        <title>Genome sequence of the basidiomycetous fungus Pseudozyma aphidis DSM70725, an efficient producer of biosurfactant mannosylerythritol lipids.</title>
        <authorList>
            <person name="Lorenz S."/>
            <person name="Guenther M."/>
            <person name="Grumaz C."/>
            <person name="Rupp S."/>
            <person name="Zibek S."/>
            <person name="Sohn K."/>
        </authorList>
    </citation>
    <scope>NUCLEOTIDE SEQUENCE [LARGE SCALE GENOMIC DNA]</scope>
    <source>
        <strain evidence="3">ATCC 32657 / CBS 517.83 / DSM 70725 / JCM 10318 / NBRC 10182 / NRRL Y-7954 / St-0401</strain>
    </source>
</reference>
<dbReference type="GO" id="GO:0005737">
    <property type="term" value="C:cytoplasm"/>
    <property type="evidence" value="ECO:0007669"/>
    <property type="project" value="TreeGrafter"/>
</dbReference>
<evidence type="ECO:0000256" key="1">
    <source>
        <dbReference type="ARBA" id="ARBA00008903"/>
    </source>
</evidence>
<comment type="similarity">
    <text evidence="1">Belongs to the ornithine cyclodeaminase/mu-crystallin family.</text>
</comment>
<dbReference type="PANTHER" id="PTHR13812:SF19">
    <property type="entry name" value="KETIMINE REDUCTASE MU-CRYSTALLIN"/>
    <property type="match status" value="1"/>
</dbReference>
<dbReference type="Gene3D" id="3.30.1780.10">
    <property type="entry name" value="ornithine cyclodeaminase, domain 1"/>
    <property type="match status" value="1"/>
</dbReference>
<evidence type="ECO:0008006" key="4">
    <source>
        <dbReference type="Google" id="ProtNLM"/>
    </source>
</evidence>
<dbReference type="InterPro" id="IPR003462">
    <property type="entry name" value="ODC_Mu_crystall"/>
</dbReference>
<dbReference type="InterPro" id="IPR036291">
    <property type="entry name" value="NAD(P)-bd_dom_sf"/>
</dbReference>
<dbReference type="OrthoDB" id="41492at2759"/>
<proteinExistence type="inferred from homology"/>
<protein>
    <recommendedName>
        <fullName evidence="4">Ornithine cyclodeaminase</fullName>
    </recommendedName>
</protein>
<dbReference type="AlphaFoldDB" id="W3VV02"/>
<comment type="caution">
    <text evidence="2">The sequence shown here is derived from an EMBL/GenBank/DDBJ whole genome shotgun (WGS) entry which is preliminary data.</text>
</comment>
<evidence type="ECO:0000313" key="2">
    <source>
        <dbReference type="EMBL" id="ETS65315.1"/>
    </source>
</evidence>
<sequence>MSSSASGVAIISSGEVDAALGRLSLCSLLRSQARAFGSLSTAQCPPRMSLSTPAHTQLFMPTHTSGLSVVKIVSVPRSSRGIPGVNLVLGADGAVSHVVNSTSLTAVRTAAGSVLSTIMALGRGEVEMVVFGDGLQAVLHIALHARFYTLTKTSVVVGQHRRLSPEEVGEKRSEMVRQLGALDCKVEIEVVVRVDDVRSAVERAHVVCTCTPSRKALFDEQWVRGRTHVCAVGSYTHHMRELPAGLVEQTATQGALVVDSLDACRTEAGCLGTLTDEQWGSVRQMADLLPDAELAPDEWMQQVQGRWDVDGVSVFKSVGVATQDAEITRLIVDTAQCTRMPF</sequence>
<dbReference type="InterPro" id="IPR023401">
    <property type="entry name" value="ODC_N"/>
</dbReference>
<dbReference type="SUPFAM" id="SSF51735">
    <property type="entry name" value="NAD(P)-binding Rossmann-fold domains"/>
    <property type="match status" value="1"/>
</dbReference>
<dbReference type="EMBL" id="AWNI01000001">
    <property type="protein sequence ID" value="ETS65315.1"/>
    <property type="molecule type" value="Genomic_DNA"/>
</dbReference>
<dbReference type="Pfam" id="PF02423">
    <property type="entry name" value="OCD_Mu_crystall"/>
    <property type="match status" value="1"/>
</dbReference>